<name>A0AAV9CXB3_ACOCL</name>
<dbReference type="Pfam" id="PF03372">
    <property type="entry name" value="Exo_endo_phos"/>
    <property type="match status" value="1"/>
</dbReference>
<sequence length="345" mass="39880">MESIFWNVRGSNGADKQLELSRFLKTHKPSFVSLLETKLDNDRLRVFHMKLDSLKSSFLTDGGRICIHWNSHLVHVTILESSTQHVHCLIQCKRSQRTFHSTSVYDSNLYPERHLLWNSIINLSTGLQNSPWIVGGDFNEVRYNSEKSGGRPVHARRIRKFNCYIESSGLQDLKAFGHILSWNNRQESRIMCRLDRALKSSGALTSKVPHRSKIVDVNVMEDLFRVTFFYDGYWKPVKSENDQNYVEGKQFTKVFDRDKIVIFGMISLNGQRLAENEQTRKFTLYVISDDREVHSGQLSQKSNTRTQSTLVDLQSEVQQEVRVNEDMAERVVEAGSSPRVIKHSN</sequence>
<dbReference type="InterPro" id="IPR036691">
    <property type="entry name" value="Endo/exonu/phosph_ase_sf"/>
</dbReference>
<reference evidence="2" key="1">
    <citation type="journal article" date="2023" name="Nat. Commun.">
        <title>Diploid and tetraploid genomes of Acorus and the evolution of monocots.</title>
        <authorList>
            <person name="Ma L."/>
            <person name="Liu K.W."/>
            <person name="Li Z."/>
            <person name="Hsiao Y.Y."/>
            <person name="Qi Y."/>
            <person name="Fu T."/>
            <person name="Tang G.D."/>
            <person name="Zhang D."/>
            <person name="Sun W.H."/>
            <person name="Liu D.K."/>
            <person name="Li Y."/>
            <person name="Chen G.Z."/>
            <person name="Liu X.D."/>
            <person name="Liao X.Y."/>
            <person name="Jiang Y.T."/>
            <person name="Yu X."/>
            <person name="Hao Y."/>
            <person name="Huang J."/>
            <person name="Zhao X.W."/>
            <person name="Ke S."/>
            <person name="Chen Y.Y."/>
            <person name="Wu W.L."/>
            <person name="Hsu J.L."/>
            <person name="Lin Y.F."/>
            <person name="Huang M.D."/>
            <person name="Li C.Y."/>
            <person name="Huang L."/>
            <person name="Wang Z.W."/>
            <person name="Zhao X."/>
            <person name="Zhong W.Y."/>
            <person name="Peng D.H."/>
            <person name="Ahmad S."/>
            <person name="Lan S."/>
            <person name="Zhang J.S."/>
            <person name="Tsai W.C."/>
            <person name="Van de Peer Y."/>
            <person name="Liu Z.J."/>
        </authorList>
    </citation>
    <scope>NUCLEOTIDE SEQUENCE</scope>
    <source>
        <strain evidence="2">CP</strain>
    </source>
</reference>
<evidence type="ECO:0000313" key="3">
    <source>
        <dbReference type="Proteomes" id="UP001180020"/>
    </source>
</evidence>
<dbReference type="AlphaFoldDB" id="A0AAV9CXB3"/>
<organism evidence="2 3">
    <name type="scientific">Acorus calamus</name>
    <name type="common">Sweet flag</name>
    <dbReference type="NCBI Taxonomy" id="4465"/>
    <lineage>
        <taxon>Eukaryota</taxon>
        <taxon>Viridiplantae</taxon>
        <taxon>Streptophyta</taxon>
        <taxon>Embryophyta</taxon>
        <taxon>Tracheophyta</taxon>
        <taxon>Spermatophyta</taxon>
        <taxon>Magnoliopsida</taxon>
        <taxon>Liliopsida</taxon>
        <taxon>Acoraceae</taxon>
        <taxon>Acorus</taxon>
    </lineage>
</organism>
<dbReference type="PANTHER" id="PTHR35218">
    <property type="entry name" value="RNASE H DOMAIN-CONTAINING PROTEIN"/>
    <property type="match status" value="1"/>
</dbReference>
<evidence type="ECO:0000313" key="2">
    <source>
        <dbReference type="EMBL" id="KAK1293495.1"/>
    </source>
</evidence>
<dbReference type="GO" id="GO:0003824">
    <property type="term" value="F:catalytic activity"/>
    <property type="evidence" value="ECO:0007669"/>
    <property type="project" value="InterPro"/>
</dbReference>
<accession>A0AAV9CXB3</accession>
<reference evidence="2" key="2">
    <citation type="submission" date="2023-06" db="EMBL/GenBank/DDBJ databases">
        <authorList>
            <person name="Ma L."/>
            <person name="Liu K.-W."/>
            <person name="Li Z."/>
            <person name="Hsiao Y.-Y."/>
            <person name="Qi Y."/>
            <person name="Fu T."/>
            <person name="Tang G."/>
            <person name="Zhang D."/>
            <person name="Sun W.-H."/>
            <person name="Liu D.-K."/>
            <person name="Li Y."/>
            <person name="Chen G.-Z."/>
            <person name="Liu X.-D."/>
            <person name="Liao X.-Y."/>
            <person name="Jiang Y.-T."/>
            <person name="Yu X."/>
            <person name="Hao Y."/>
            <person name="Huang J."/>
            <person name="Zhao X.-W."/>
            <person name="Ke S."/>
            <person name="Chen Y.-Y."/>
            <person name="Wu W.-L."/>
            <person name="Hsu J.-L."/>
            <person name="Lin Y.-F."/>
            <person name="Huang M.-D."/>
            <person name="Li C.-Y."/>
            <person name="Huang L."/>
            <person name="Wang Z.-W."/>
            <person name="Zhao X."/>
            <person name="Zhong W.-Y."/>
            <person name="Peng D.-H."/>
            <person name="Ahmad S."/>
            <person name="Lan S."/>
            <person name="Zhang J.-S."/>
            <person name="Tsai W.-C."/>
            <person name="Van De Peer Y."/>
            <person name="Liu Z.-J."/>
        </authorList>
    </citation>
    <scope>NUCLEOTIDE SEQUENCE</scope>
    <source>
        <strain evidence="2">CP</strain>
        <tissue evidence="2">Leaves</tissue>
    </source>
</reference>
<evidence type="ECO:0000259" key="1">
    <source>
        <dbReference type="Pfam" id="PF03372"/>
    </source>
</evidence>
<dbReference type="SUPFAM" id="SSF56219">
    <property type="entry name" value="DNase I-like"/>
    <property type="match status" value="1"/>
</dbReference>
<dbReference type="EMBL" id="JAUJYO010000017">
    <property type="protein sequence ID" value="KAK1293495.1"/>
    <property type="molecule type" value="Genomic_DNA"/>
</dbReference>
<proteinExistence type="predicted"/>
<keyword evidence="3" id="KW-1185">Reference proteome</keyword>
<dbReference type="Proteomes" id="UP001180020">
    <property type="component" value="Unassembled WGS sequence"/>
</dbReference>
<protein>
    <recommendedName>
        <fullName evidence="1">Endonuclease/exonuclease/phosphatase domain-containing protein</fullName>
    </recommendedName>
</protein>
<gene>
    <name evidence="2" type="ORF">QJS10_CPB17g00346</name>
</gene>
<feature type="domain" description="Endonuclease/exonuclease/phosphatase" evidence="1">
    <location>
        <begin position="6"/>
        <end position="204"/>
    </location>
</feature>
<dbReference type="PANTHER" id="PTHR35218:SF9">
    <property type="entry name" value="ENDONUCLEASE_EXONUCLEASE_PHOSPHATASE DOMAIN-CONTAINING PROTEIN"/>
    <property type="match status" value="1"/>
</dbReference>
<dbReference type="InterPro" id="IPR005135">
    <property type="entry name" value="Endo/exonuclease/phosphatase"/>
</dbReference>
<comment type="caution">
    <text evidence="2">The sequence shown here is derived from an EMBL/GenBank/DDBJ whole genome shotgun (WGS) entry which is preliminary data.</text>
</comment>
<dbReference type="Gene3D" id="3.60.10.10">
    <property type="entry name" value="Endonuclease/exonuclease/phosphatase"/>
    <property type="match status" value="1"/>
</dbReference>